<feature type="region of interest" description="Disordered" evidence="1">
    <location>
        <begin position="433"/>
        <end position="463"/>
    </location>
</feature>
<dbReference type="InterPro" id="IPR029058">
    <property type="entry name" value="AB_hydrolase_fold"/>
</dbReference>
<evidence type="ECO:0008006" key="4">
    <source>
        <dbReference type="Google" id="ProtNLM"/>
    </source>
</evidence>
<dbReference type="PANTHER" id="PTHR48202">
    <property type="entry name" value="ALPHA/BETA-HYDROLASES SUPERFAMILY PROTEIN"/>
    <property type="match status" value="1"/>
</dbReference>
<protein>
    <recommendedName>
        <fullName evidence="4">GPI inositol-deacylase</fullName>
    </recommendedName>
</protein>
<evidence type="ECO:0000313" key="3">
    <source>
        <dbReference type="Proteomes" id="UP000612055"/>
    </source>
</evidence>
<gene>
    <name evidence="2" type="ORF">HYH03_000245</name>
</gene>
<reference evidence="2" key="1">
    <citation type="journal article" date="2020" name="bioRxiv">
        <title>Comparative genomics of Chlamydomonas.</title>
        <authorList>
            <person name="Craig R.J."/>
            <person name="Hasan A.R."/>
            <person name="Ness R.W."/>
            <person name="Keightley P.D."/>
        </authorList>
    </citation>
    <scope>NUCLEOTIDE SEQUENCE</scope>
    <source>
        <strain evidence="2">CCAP 11/70</strain>
    </source>
</reference>
<keyword evidence="3" id="KW-1185">Reference proteome</keyword>
<feature type="region of interest" description="Disordered" evidence="1">
    <location>
        <begin position="808"/>
        <end position="828"/>
    </location>
</feature>
<dbReference type="SUPFAM" id="SSF53474">
    <property type="entry name" value="alpha/beta-Hydrolases"/>
    <property type="match status" value="1"/>
</dbReference>
<evidence type="ECO:0000313" key="2">
    <source>
        <dbReference type="EMBL" id="KAG2501745.1"/>
    </source>
</evidence>
<dbReference type="PANTHER" id="PTHR48202:SF1">
    <property type="entry name" value="ALPHA_BETA-HYDROLASES SUPERFAMILY PROTEIN"/>
    <property type="match status" value="1"/>
</dbReference>
<feature type="compositionally biased region" description="Low complexity" evidence="1">
    <location>
        <begin position="433"/>
        <end position="452"/>
    </location>
</feature>
<feature type="region of interest" description="Disordered" evidence="1">
    <location>
        <begin position="1133"/>
        <end position="1184"/>
    </location>
</feature>
<accession>A0A836C6B8</accession>
<dbReference type="EMBL" id="JAEHOE010000001">
    <property type="protein sequence ID" value="KAG2501745.1"/>
    <property type="molecule type" value="Genomic_DNA"/>
</dbReference>
<sequence>MSLANASRAQPSRWRRWAGLSLGAVAGVGLLESQLHDEAQKHGQTTGAYAKDRIFEVAATVRNATTVTGSLAGTAVSSAVDAVKQRRFDSGHFNAAMAGTAADLASDGPSRQQLVAMGGGYLLDWLLTLAYPDPHGDPHGPDGEAEAPLAEGAAAAAAAARVAARSSRQAERAVENLLWDDATASIVLDRPGAVPRLLRAMADGRASSGVAAAVARRAAEPRVAGEAMTADLRETVDVLRGSGSVSMALQRTAAGLLAAWAAGDASNRAKLTGLGLQGVLAEVATAVSGMGDRTAVELQWELLRLMRVMAEHSSAADSHHLARIVLPLLYTAADAAAEHDALMASYAVDTLATAVRYGGAPVAEQVSSSTMPHLLWQLAKGLAAYREQPQAAAAATVSAGAAAAAAAAAGKEAAAGGAVKGVVGPKEKAGAAAEAASGRSAAAGPAGPKGAQPKPPRKSPGVMKIQDPMVAASVAAAVAELARAGLLPEGLVPRWRDWLLDVLCADGFDAAGAAGDEPGPGSGAGGAAQAAAAWQAATSSTGRRHAATLEALGVPAAGSGGSGGAGGPAAARRQAIPPWLVLPTQQLLLGAGGPAEPGQGGAMPAAPGQAPMPLVPGVVQPLVEREGGREPGPGAALGLQAGSMQWSVVAALAALSNTPGNHGLQAAHYWLSRLLGELAARTLPYTSLVYAEGPRNPQDLVHCVPVLPSYVRTVADALERAADAVVAEDTPPLPLEFELAGSGLVSRPLHDEARKAAAYRQAAHVVDVVVAERKASDALEALCAIVAPDPDKQRWLLARGLLPLMHRLTRTPDDPRVPLTEAGQPGAEEAEWQEAAAAAAAAVAQASAAATAVVATAAPPPPVSELMSDHEGGPSLCLQRQVARMLAMVAMLPEAQPAMGAAELEGAAAVNTAGGWVAWLRHAATSSDCRLSSNATRALLHVAALNANAAAVAAAAAGAAAAAVRPATAPPVFLDGLHLLDPSAPHHWALVHQAATASAATNAAALAAAAVAVTPAAAGARAASPQRLPAGRRAPGAAVMTAESAASAPPPLPPPVTLASTFFSALSYMLTKPRGLLMSNAAAPPAPPPPPQETVTAATAAEPLQAGTRGLAEALKAVAFSVAASATAAVTGSPAASATPAPAPVPSPHSSQPPSSAPSSPSSAPSQPAAPAQPQPSGIPVAPPAAGLIPVSAAPIYPAPYPPEPEPDASSPKTPSPADCTAPPDVDVVFIHGIRGGPFITWRKAGVMTRGKAASHMERSACWPSTWLAEDFPGARLLSVEYLAPVSAWEGESLPLEDNVSRVMGQLTAAGVGTGQRPVVFVAHSMGGLLVKEMLARSMDQAEAGGGPQAALAASTRGVVFFGTPHFGNELAAMGWRLRHLPGAHPAPSLARLTPGPHLLSVNDRLRRLYLDEHGGLRVVSLLEGQPTQLSGVIPRILIVAPESAYPGFGSALPLPHNDHIDCCKPSGKTAPGYKVVRDLVNHAMRLGVGAGGAGGVKAAANGG</sequence>
<dbReference type="Proteomes" id="UP000612055">
    <property type="component" value="Unassembled WGS sequence"/>
</dbReference>
<organism evidence="2 3">
    <name type="scientific">Edaphochlamys debaryana</name>
    <dbReference type="NCBI Taxonomy" id="47281"/>
    <lineage>
        <taxon>Eukaryota</taxon>
        <taxon>Viridiplantae</taxon>
        <taxon>Chlorophyta</taxon>
        <taxon>core chlorophytes</taxon>
        <taxon>Chlorophyceae</taxon>
        <taxon>CS clade</taxon>
        <taxon>Chlamydomonadales</taxon>
        <taxon>Chlamydomonadales incertae sedis</taxon>
        <taxon>Edaphochlamys</taxon>
    </lineage>
</organism>
<feature type="compositionally biased region" description="Low complexity" evidence="1">
    <location>
        <begin position="1148"/>
        <end position="1176"/>
    </location>
</feature>
<name>A0A836C6B8_9CHLO</name>
<dbReference type="OrthoDB" id="5086500at2759"/>
<evidence type="ECO:0000256" key="1">
    <source>
        <dbReference type="SAM" id="MobiDB-lite"/>
    </source>
</evidence>
<dbReference type="Gene3D" id="3.40.50.1820">
    <property type="entry name" value="alpha/beta hydrolase"/>
    <property type="match status" value="1"/>
</dbReference>
<feature type="region of interest" description="Disordered" evidence="1">
    <location>
        <begin position="1197"/>
        <end position="1222"/>
    </location>
</feature>
<comment type="caution">
    <text evidence="2">The sequence shown here is derived from an EMBL/GenBank/DDBJ whole genome shotgun (WGS) entry which is preliminary data.</text>
</comment>
<proteinExistence type="predicted"/>